<reference evidence="9" key="1">
    <citation type="journal article" date="2023" name="Science">
        <title>Genome structures resolve the early diversification of teleost fishes.</title>
        <authorList>
            <person name="Parey E."/>
            <person name="Louis A."/>
            <person name="Montfort J."/>
            <person name="Bouchez O."/>
            <person name="Roques C."/>
            <person name="Iampietro C."/>
            <person name="Lluch J."/>
            <person name="Castinel A."/>
            <person name="Donnadieu C."/>
            <person name="Desvignes T."/>
            <person name="Floi Bucao C."/>
            <person name="Jouanno E."/>
            <person name="Wen M."/>
            <person name="Mejri S."/>
            <person name="Dirks R."/>
            <person name="Jansen H."/>
            <person name="Henkel C."/>
            <person name="Chen W.J."/>
            <person name="Zahm M."/>
            <person name="Cabau C."/>
            <person name="Klopp C."/>
            <person name="Thompson A.W."/>
            <person name="Robinson-Rechavi M."/>
            <person name="Braasch I."/>
            <person name="Lecointre G."/>
            <person name="Bobe J."/>
            <person name="Postlethwait J.H."/>
            <person name="Berthelot C."/>
            <person name="Roest Crollius H."/>
            <person name="Guiguen Y."/>
        </authorList>
    </citation>
    <scope>NUCLEOTIDE SEQUENCE</scope>
    <source>
        <strain evidence="9">WJC10195</strain>
    </source>
</reference>
<dbReference type="InterPro" id="IPR027300">
    <property type="entry name" value="Agouti_dom"/>
</dbReference>
<evidence type="ECO:0000256" key="7">
    <source>
        <dbReference type="SAM" id="MobiDB-lite"/>
    </source>
</evidence>
<dbReference type="OrthoDB" id="8717782at2759"/>
<feature type="disulfide bond" evidence="6">
    <location>
        <begin position="87"/>
        <end position="108"/>
    </location>
</feature>
<dbReference type="GO" id="GO:0008343">
    <property type="term" value="P:adult feeding behavior"/>
    <property type="evidence" value="ECO:0007669"/>
    <property type="project" value="TreeGrafter"/>
</dbReference>
<dbReference type="GO" id="GO:0070996">
    <property type="term" value="F:type 1 melanocortin receptor binding"/>
    <property type="evidence" value="ECO:0007669"/>
    <property type="project" value="TreeGrafter"/>
</dbReference>
<feature type="disulfide bond" evidence="6">
    <location>
        <begin position="92"/>
        <end position="99"/>
    </location>
</feature>
<dbReference type="SMART" id="SM00792">
    <property type="entry name" value="Agouti"/>
    <property type="match status" value="1"/>
</dbReference>
<evidence type="ECO:0000313" key="10">
    <source>
        <dbReference type="Proteomes" id="UP001152622"/>
    </source>
</evidence>
<evidence type="ECO:0000256" key="5">
    <source>
        <dbReference type="ARBA" id="ARBA00023157"/>
    </source>
</evidence>
<dbReference type="SUPFAM" id="SSF57055">
    <property type="entry name" value="Agouti-related protein"/>
    <property type="match status" value="1"/>
</dbReference>
<evidence type="ECO:0000256" key="2">
    <source>
        <dbReference type="ARBA" id="ARBA00022525"/>
    </source>
</evidence>
<proteinExistence type="predicted"/>
<feature type="domain" description="Agouti" evidence="8">
    <location>
        <begin position="70"/>
        <end position="108"/>
    </location>
</feature>
<keyword evidence="2" id="KW-0964">Secreted</keyword>
<dbReference type="GO" id="GO:0005184">
    <property type="term" value="F:neuropeptide hormone activity"/>
    <property type="evidence" value="ECO:0007669"/>
    <property type="project" value="TreeGrafter"/>
</dbReference>
<dbReference type="Pfam" id="PF05039">
    <property type="entry name" value="Agouti"/>
    <property type="match status" value="1"/>
</dbReference>
<feature type="disulfide bond" evidence="6">
    <location>
        <begin position="83"/>
        <end position="101"/>
    </location>
</feature>
<organism evidence="9 10">
    <name type="scientific">Synaphobranchus kaupii</name>
    <name type="common">Kaup's arrowtooth eel</name>
    <dbReference type="NCBI Taxonomy" id="118154"/>
    <lineage>
        <taxon>Eukaryota</taxon>
        <taxon>Metazoa</taxon>
        <taxon>Chordata</taxon>
        <taxon>Craniata</taxon>
        <taxon>Vertebrata</taxon>
        <taxon>Euteleostomi</taxon>
        <taxon>Actinopterygii</taxon>
        <taxon>Neopterygii</taxon>
        <taxon>Teleostei</taxon>
        <taxon>Anguilliformes</taxon>
        <taxon>Synaphobranchidae</taxon>
        <taxon>Synaphobranchus</taxon>
    </lineage>
</organism>
<evidence type="ECO:0000256" key="6">
    <source>
        <dbReference type="PROSITE-ProRule" id="PRU00494"/>
    </source>
</evidence>
<gene>
    <name evidence="9" type="ORF">SKAU_G00075090</name>
</gene>
<comment type="caution">
    <text evidence="6">Lacks conserved residue(s) required for the propagation of feature annotation.</text>
</comment>
<comment type="subcellular location">
    <subcellularLocation>
        <location evidence="1">Secreted</location>
    </subcellularLocation>
</comment>
<dbReference type="GO" id="GO:0005615">
    <property type="term" value="C:extracellular space"/>
    <property type="evidence" value="ECO:0007669"/>
    <property type="project" value="TreeGrafter"/>
</dbReference>
<dbReference type="GO" id="GO:0009755">
    <property type="term" value="P:hormone-mediated signaling pathway"/>
    <property type="evidence" value="ECO:0007669"/>
    <property type="project" value="InterPro"/>
</dbReference>
<keyword evidence="4" id="KW-0960">Knottin</keyword>
<evidence type="ECO:0000256" key="3">
    <source>
        <dbReference type="ARBA" id="ARBA00022729"/>
    </source>
</evidence>
<dbReference type="InterPro" id="IPR036836">
    <property type="entry name" value="Agouti_dom_sf"/>
</dbReference>
<dbReference type="GO" id="GO:0007218">
    <property type="term" value="P:neuropeptide signaling pathway"/>
    <property type="evidence" value="ECO:0007669"/>
    <property type="project" value="TreeGrafter"/>
</dbReference>
<comment type="caution">
    <text evidence="9">The sequence shown here is derived from an EMBL/GenBank/DDBJ whole genome shotgun (WGS) entry which is preliminary data.</text>
</comment>
<dbReference type="PROSITE" id="PS51150">
    <property type="entry name" value="AGOUTI_2"/>
    <property type="match status" value="1"/>
</dbReference>
<evidence type="ECO:0000259" key="8">
    <source>
        <dbReference type="PROSITE" id="PS51150"/>
    </source>
</evidence>
<dbReference type="EMBL" id="JAINUF010000002">
    <property type="protein sequence ID" value="KAJ8376929.1"/>
    <property type="molecule type" value="Genomic_DNA"/>
</dbReference>
<dbReference type="InterPro" id="IPR007733">
    <property type="entry name" value="Agouti"/>
</dbReference>
<feature type="region of interest" description="Disordered" evidence="7">
    <location>
        <begin position="1"/>
        <end position="47"/>
    </location>
</feature>
<dbReference type="AlphaFoldDB" id="A0A9Q1G8N5"/>
<dbReference type="PANTHER" id="PTHR16551:SF5">
    <property type="entry name" value="AGOUTI-RELATED PEPTIDE 2"/>
    <property type="match status" value="1"/>
</dbReference>
<protein>
    <recommendedName>
        <fullName evidence="8">Agouti domain-containing protein</fullName>
    </recommendedName>
</protein>
<feature type="compositionally biased region" description="Basic and acidic residues" evidence="7">
    <location>
        <begin position="9"/>
        <end position="23"/>
    </location>
</feature>
<accession>A0A9Q1G8N5</accession>
<dbReference type="GO" id="GO:2000253">
    <property type="term" value="P:positive regulation of feeding behavior"/>
    <property type="evidence" value="ECO:0007669"/>
    <property type="project" value="TreeGrafter"/>
</dbReference>
<keyword evidence="10" id="KW-1185">Reference proteome</keyword>
<evidence type="ECO:0000256" key="1">
    <source>
        <dbReference type="ARBA" id="ARBA00004613"/>
    </source>
</evidence>
<evidence type="ECO:0000256" key="4">
    <source>
        <dbReference type="ARBA" id="ARBA00022854"/>
    </source>
</evidence>
<dbReference type="PANTHER" id="PTHR16551">
    <property type="entry name" value="AGOUTI RELATED"/>
    <property type="match status" value="1"/>
</dbReference>
<dbReference type="Proteomes" id="UP001152622">
    <property type="component" value="Chromosome 2"/>
</dbReference>
<evidence type="ECO:0000313" key="9">
    <source>
        <dbReference type="EMBL" id="KAJ8376929.1"/>
    </source>
</evidence>
<keyword evidence="5 6" id="KW-1015">Disulfide bond</keyword>
<keyword evidence="3" id="KW-0732">Signal</keyword>
<sequence length="112" mass="12846">MVPVQSILDTRDIQKDPDVDQSLKDTPSVETGVRHQGKHKTVFARRGPQKSQRLRVGKLKQVLPPAGRRCSRMRESCLPIMPCCDPCAVCHCRFFNAICYCWRQGRFCQKKS</sequence>
<dbReference type="Gene3D" id="4.10.760.10">
    <property type="entry name" value="Agouti domain"/>
    <property type="match status" value="1"/>
</dbReference>
<name>A0A9Q1G8N5_SYNKA</name>